<evidence type="ECO:0000313" key="2">
    <source>
        <dbReference type="Proteomes" id="UP000254191"/>
    </source>
</evidence>
<protein>
    <submittedName>
        <fullName evidence="1">Metalloprotease</fullName>
    </submittedName>
</protein>
<organism evidence="1 2">
    <name type="scientific">Proteus mirabilis</name>
    <dbReference type="NCBI Taxonomy" id="584"/>
    <lineage>
        <taxon>Bacteria</taxon>
        <taxon>Pseudomonadati</taxon>
        <taxon>Pseudomonadota</taxon>
        <taxon>Gammaproteobacteria</taxon>
        <taxon>Enterobacterales</taxon>
        <taxon>Morganellaceae</taxon>
        <taxon>Proteus</taxon>
    </lineage>
</organism>
<gene>
    <name evidence="1" type="ORF">NCTC11938_01757</name>
</gene>
<reference evidence="1 2" key="1">
    <citation type="submission" date="2018-06" db="EMBL/GenBank/DDBJ databases">
        <authorList>
            <consortium name="Pathogen Informatics"/>
            <person name="Doyle S."/>
        </authorList>
    </citation>
    <scope>NUCLEOTIDE SEQUENCE [LARGE SCALE GENOMIC DNA]</scope>
    <source>
        <strain evidence="1 2">NCTC11938</strain>
    </source>
</reference>
<sequence length="56" mass="6226">MKKVDKLSGSKNEFSLNHNKPANKTIIDVSTSSNDDKSIVHIEIVGIFNHDELFAV</sequence>
<keyword evidence="1" id="KW-0645">Protease</keyword>
<accession>A0A379FIH1</accession>
<dbReference type="GO" id="GO:0008237">
    <property type="term" value="F:metallopeptidase activity"/>
    <property type="evidence" value="ECO:0007669"/>
    <property type="project" value="UniProtKB-KW"/>
</dbReference>
<name>A0A379FIH1_PROMI</name>
<evidence type="ECO:0000313" key="1">
    <source>
        <dbReference type="EMBL" id="SUC20358.1"/>
    </source>
</evidence>
<dbReference type="GO" id="GO:0006508">
    <property type="term" value="P:proteolysis"/>
    <property type="evidence" value="ECO:0007669"/>
    <property type="project" value="UniProtKB-KW"/>
</dbReference>
<dbReference type="Proteomes" id="UP000254191">
    <property type="component" value="Unassembled WGS sequence"/>
</dbReference>
<proteinExistence type="predicted"/>
<keyword evidence="1" id="KW-0482">Metalloprotease</keyword>
<dbReference type="AlphaFoldDB" id="A0A379FIH1"/>
<dbReference type="EMBL" id="UGTS01000004">
    <property type="protein sequence ID" value="SUC20358.1"/>
    <property type="molecule type" value="Genomic_DNA"/>
</dbReference>
<keyword evidence="1" id="KW-0378">Hydrolase</keyword>